<sequence>MEETFPSHSNNKKDYLHCIIIFVVAPLKTSHHPTLQDTRPVNGSNDKMSLCDIKKAIEDNERETEEVNEDEDEDSKAEHDAQKAWYWHPNTTCGTVREKTYFKVILDYRWVCFDVGKQTDNNNNDSGDKDETTPSSQAQLPKIKFKIGDYAKLSRGKAGMVNILESIGFELGTMAQCGERNILKSI</sequence>
<feature type="region of interest" description="Disordered" evidence="1">
    <location>
        <begin position="57"/>
        <end position="80"/>
    </location>
</feature>
<protein>
    <submittedName>
        <fullName evidence="2">Uncharacterized protein</fullName>
    </submittedName>
</protein>
<keyword evidence="3" id="KW-1185">Reference proteome</keyword>
<name>X6M9V9_RETFI</name>
<organism evidence="2 3">
    <name type="scientific">Reticulomyxa filosa</name>
    <dbReference type="NCBI Taxonomy" id="46433"/>
    <lineage>
        <taxon>Eukaryota</taxon>
        <taxon>Sar</taxon>
        <taxon>Rhizaria</taxon>
        <taxon>Retaria</taxon>
        <taxon>Foraminifera</taxon>
        <taxon>Monothalamids</taxon>
        <taxon>Reticulomyxidae</taxon>
        <taxon>Reticulomyxa</taxon>
    </lineage>
</organism>
<comment type="caution">
    <text evidence="2">The sequence shown here is derived from an EMBL/GenBank/DDBJ whole genome shotgun (WGS) entry which is preliminary data.</text>
</comment>
<accession>X6M9V9</accession>
<reference evidence="2 3" key="1">
    <citation type="journal article" date="2013" name="Curr. Biol.">
        <title>The Genome of the Foraminiferan Reticulomyxa filosa.</title>
        <authorList>
            <person name="Glockner G."/>
            <person name="Hulsmann N."/>
            <person name="Schleicher M."/>
            <person name="Noegel A.A."/>
            <person name="Eichinger L."/>
            <person name="Gallinger C."/>
            <person name="Pawlowski J."/>
            <person name="Sierra R."/>
            <person name="Euteneuer U."/>
            <person name="Pillet L."/>
            <person name="Moustafa A."/>
            <person name="Platzer M."/>
            <person name="Groth M."/>
            <person name="Szafranski K."/>
            <person name="Schliwa M."/>
        </authorList>
    </citation>
    <scope>NUCLEOTIDE SEQUENCE [LARGE SCALE GENOMIC DNA]</scope>
</reference>
<dbReference type="Proteomes" id="UP000023152">
    <property type="component" value="Unassembled WGS sequence"/>
</dbReference>
<dbReference type="EMBL" id="ASPP01023248">
    <property type="protein sequence ID" value="ETO10684.1"/>
    <property type="molecule type" value="Genomic_DNA"/>
</dbReference>
<evidence type="ECO:0000313" key="3">
    <source>
        <dbReference type="Proteomes" id="UP000023152"/>
    </source>
</evidence>
<feature type="compositionally biased region" description="Acidic residues" evidence="1">
    <location>
        <begin position="60"/>
        <end position="75"/>
    </location>
</feature>
<proteinExistence type="predicted"/>
<dbReference type="AlphaFoldDB" id="X6M9V9"/>
<evidence type="ECO:0000256" key="1">
    <source>
        <dbReference type="SAM" id="MobiDB-lite"/>
    </source>
</evidence>
<dbReference type="OrthoDB" id="2130750at2759"/>
<evidence type="ECO:0000313" key="2">
    <source>
        <dbReference type="EMBL" id="ETO10684.1"/>
    </source>
</evidence>
<gene>
    <name evidence="2" type="ORF">RFI_26693</name>
</gene>